<dbReference type="Proteomes" id="UP000272400">
    <property type="component" value="Unassembled WGS sequence"/>
</dbReference>
<sequence length="142" mass="16187">MKHAFRIDQLVDVYAVKARISYVGDPADNEVSLTITRGDRTYTHILPLDADTVSIIDHDDAQQQTDPAKAGHYRVLARRASNRVRNLRRKLRDLQNKTDRLQRDLNAERQKTAAFRAENDRLTRELNAARLTKVATAHGGSR</sequence>
<comment type="caution">
    <text evidence="2">The sequence shown here is derived from an EMBL/GenBank/DDBJ whole genome shotgun (WGS) entry which is preliminary data.</text>
</comment>
<protein>
    <submittedName>
        <fullName evidence="2">Uncharacterized protein</fullName>
    </submittedName>
</protein>
<dbReference type="EMBL" id="RJKE01000001">
    <property type="protein sequence ID" value="ROO82660.1"/>
    <property type="molecule type" value="Genomic_DNA"/>
</dbReference>
<dbReference type="AlphaFoldDB" id="A0A3N1CMX4"/>
<gene>
    <name evidence="2" type="ORF">EDD29_0141</name>
</gene>
<organism evidence="2 3">
    <name type="scientific">Actinocorallia herbida</name>
    <dbReference type="NCBI Taxonomy" id="58109"/>
    <lineage>
        <taxon>Bacteria</taxon>
        <taxon>Bacillati</taxon>
        <taxon>Actinomycetota</taxon>
        <taxon>Actinomycetes</taxon>
        <taxon>Streptosporangiales</taxon>
        <taxon>Thermomonosporaceae</taxon>
        <taxon>Actinocorallia</taxon>
    </lineage>
</organism>
<accession>A0A3N1CMX4</accession>
<feature type="coiled-coil region" evidence="1">
    <location>
        <begin position="77"/>
        <end position="125"/>
    </location>
</feature>
<reference evidence="2 3" key="1">
    <citation type="submission" date="2018-11" db="EMBL/GenBank/DDBJ databases">
        <title>Sequencing the genomes of 1000 actinobacteria strains.</title>
        <authorList>
            <person name="Klenk H.-P."/>
        </authorList>
    </citation>
    <scope>NUCLEOTIDE SEQUENCE [LARGE SCALE GENOMIC DNA]</scope>
    <source>
        <strain evidence="2 3">DSM 44254</strain>
    </source>
</reference>
<keyword evidence="1" id="KW-0175">Coiled coil</keyword>
<name>A0A3N1CMX4_9ACTN</name>
<evidence type="ECO:0000256" key="1">
    <source>
        <dbReference type="SAM" id="Coils"/>
    </source>
</evidence>
<dbReference type="RefSeq" id="WP_123661663.1">
    <property type="nucleotide sequence ID" value="NZ_RJKE01000001.1"/>
</dbReference>
<evidence type="ECO:0000313" key="3">
    <source>
        <dbReference type="Proteomes" id="UP000272400"/>
    </source>
</evidence>
<proteinExistence type="predicted"/>
<evidence type="ECO:0000313" key="2">
    <source>
        <dbReference type="EMBL" id="ROO82660.1"/>
    </source>
</evidence>
<keyword evidence="3" id="KW-1185">Reference proteome</keyword>